<sequence length="107" mass="12520">MQQRICSICCRISRSPVWKRSFAWISEPRYDDEYGWMISISSRKAVTVNEFRGEPSVNIREYVKLDDGRTAPTKKGIFLTEENYNALMKCEEQIKTMIEKTKKGETS</sequence>
<dbReference type="InParanoid" id="D8LVM3"/>
<dbReference type="OrthoDB" id="2505440at2759"/>
<proteinExistence type="inferred from homology"/>
<dbReference type="GO" id="GO:0005634">
    <property type="term" value="C:nucleus"/>
    <property type="evidence" value="ECO:0007669"/>
    <property type="project" value="UniProtKB-SubCell"/>
</dbReference>
<dbReference type="GO" id="GO:0003713">
    <property type="term" value="F:transcription coactivator activity"/>
    <property type="evidence" value="ECO:0007669"/>
    <property type="project" value="InterPro"/>
</dbReference>
<dbReference type="PANTHER" id="PTHR13215">
    <property type="entry name" value="RNA POLYMERASE II TRANSCRIPTIONAL COACTIVATOR"/>
    <property type="match status" value="1"/>
</dbReference>
<evidence type="ECO:0000256" key="4">
    <source>
        <dbReference type="ARBA" id="ARBA00023125"/>
    </source>
</evidence>
<dbReference type="GO" id="GO:0003677">
    <property type="term" value="F:DNA binding"/>
    <property type="evidence" value="ECO:0007669"/>
    <property type="project" value="UniProtKB-KW"/>
</dbReference>
<keyword evidence="6" id="KW-0539">Nucleus</keyword>
<name>D8LVM3_BLAHO</name>
<evidence type="ECO:0000256" key="1">
    <source>
        <dbReference type="ARBA" id="ARBA00004123"/>
    </source>
</evidence>
<gene>
    <name evidence="8" type="ORF">GSBLH_T00000272001</name>
</gene>
<dbReference type="Proteomes" id="UP000008312">
    <property type="component" value="Unassembled WGS sequence"/>
</dbReference>
<reference evidence="8" key="1">
    <citation type="submission" date="2010-02" db="EMBL/GenBank/DDBJ databases">
        <title>Sequencing and annotation of the Blastocystis hominis genome.</title>
        <authorList>
            <person name="Wincker P."/>
        </authorList>
    </citation>
    <scope>NUCLEOTIDE SEQUENCE</scope>
    <source>
        <strain evidence="8">Singapore isolate B</strain>
    </source>
</reference>
<comment type="similarity">
    <text evidence="2">Belongs to the transcriptional coactivator PC4 family.</text>
</comment>
<organism evidence="8">
    <name type="scientific">Blastocystis hominis</name>
    <dbReference type="NCBI Taxonomy" id="12968"/>
    <lineage>
        <taxon>Eukaryota</taxon>
        <taxon>Sar</taxon>
        <taxon>Stramenopiles</taxon>
        <taxon>Bigyra</taxon>
        <taxon>Opalozoa</taxon>
        <taxon>Opalinata</taxon>
        <taxon>Blastocystidae</taxon>
        <taxon>Blastocystis</taxon>
    </lineage>
</organism>
<evidence type="ECO:0000313" key="8">
    <source>
        <dbReference type="EMBL" id="CBK19862.2"/>
    </source>
</evidence>
<dbReference type="AlphaFoldDB" id="D8LVM3"/>
<evidence type="ECO:0000259" key="7">
    <source>
        <dbReference type="Pfam" id="PF02229"/>
    </source>
</evidence>
<evidence type="ECO:0000256" key="6">
    <source>
        <dbReference type="ARBA" id="ARBA00023242"/>
    </source>
</evidence>
<comment type="subcellular location">
    <subcellularLocation>
        <location evidence="1">Nucleus</location>
    </subcellularLocation>
</comment>
<dbReference type="GO" id="GO:0060261">
    <property type="term" value="P:positive regulation of transcription initiation by RNA polymerase II"/>
    <property type="evidence" value="ECO:0007669"/>
    <property type="project" value="InterPro"/>
</dbReference>
<keyword evidence="3" id="KW-0805">Transcription regulation</keyword>
<dbReference type="RefSeq" id="XP_012893910.1">
    <property type="nucleotide sequence ID" value="XM_013038456.1"/>
</dbReference>
<dbReference type="InterPro" id="IPR003173">
    <property type="entry name" value="PC4_C"/>
</dbReference>
<keyword evidence="4" id="KW-0238">DNA-binding</keyword>
<evidence type="ECO:0000256" key="2">
    <source>
        <dbReference type="ARBA" id="ARBA00009001"/>
    </source>
</evidence>
<evidence type="ECO:0000256" key="5">
    <source>
        <dbReference type="ARBA" id="ARBA00023163"/>
    </source>
</evidence>
<dbReference type="GeneID" id="24917587"/>
<dbReference type="SUPFAM" id="SSF54447">
    <property type="entry name" value="ssDNA-binding transcriptional regulator domain"/>
    <property type="match status" value="1"/>
</dbReference>
<protein>
    <submittedName>
        <fullName evidence="8">Transcriptional coactivator p15</fullName>
    </submittedName>
</protein>
<accession>D8LVM3</accession>
<dbReference type="InterPro" id="IPR009044">
    <property type="entry name" value="ssDNA-bd_transcriptional_reg"/>
</dbReference>
<keyword evidence="9" id="KW-1185">Reference proteome</keyword>
<dbReference type="InterPro" id="IPR045125">
    <property type="entry name" value="Sub1/Tcp4-like"/>
</dbReference>
<dbReference type="EMBL" id="FN668638">
    <property type="protein sequence ID" value="CBK19862.2"/>
    <property type="molecule type" value="Genomic_DNA"/>
</dbReference>
<dbReference type="Pfam" id="PF02229">
    <property type="entry name" value="PC4"/>
    <property type="match status" value="1"/>
</dbReference>
<evidence type="ECO:0000256" key="3">
    <source>
        <dbReference type="ARBA" id="ARBA00023015"/>
    </source>
</evidence>
<feature type="domain" description="Transcriptional coactivator p15 (PC4) C-terminal" evidence="7">
    <location>
        <begin position="39"/>
        <end position="89"/>
    </location>
</feature>
<keyword evidence="5" id="KW-0804">Transcription</keyword>
<dbReference type="Gene3D" id="2.30.31.10">
    <property type="entry name" value="Transcriptional Coactivator Pc4, Chain A"/>
    <property type="match status" value="1"/>
</dbReference>
<evidence type="ECO:0000313" key="9">
    <source>
        <dbReference type="Proteomes" id="UP000008312"/>
    </source>
</evidence>